<reference evidence="4" key="1">
    <citation type="journal article" date="2019" name="Int. J. Syst. Evol. Microbiol.">
        <title>The Global Catalogue of Microorganisms (GCM) 10K type strain sequencing project: providing services to taxonomists for standard genome sequencing and annotation.</title>
        <authorList>
            <consortium name="The Broad Institute Genomics Platform"/>
            <consortium name="The Broad Institute Genome Sequencing Center for Infectious Disease"/>
            <person name="Wu L."/>
            <person name="Ma J."/>
        </authorList>
    </citation>
    <scope>NUCLEOTIDE SEQUENCE [LARGE SCALE GENOMIC DNA]</scope>
    <source>
        <strain evidence="4">CGMCC 4.7330</strain>
    </source>
</reference>
<sequence>MSRTDSALRRSTLGSESRVLDAFRNRPPWLDGILARRLLAGLLALLAGALFLRGDPGAARTEILVASRDLAPGSLLTDTDLRAAAHPSGTLPDGVVRESAVLLGATLTGAMRAGEVFTDVRTVNPRLAGVATGSPDARIVPLRLADSAVAEILRAGDRVDVIGAASAGAGRESDRPPRTLATDAAVVLVSAAGEGRGAERVVLVAMDTGHATAVAAASLSSALTVVFH</sequence>
<feature type="transmembrane region" description="Helical" evidence="1">
    <location>
        <begin position="33"/>
        <end position="52"/>
    </location>
</feature>
<dbReference type="SMART" id="SM00858">
    <property type="entry name" value="SAF"/>
    <property type="match status" value="1"/>
</dbReference>
<keyword evidence="1" id="KW-1133">Transmembrane helix</keyword>
<protein>
    <submittedName>
        <fullName evidence="3">SAF domain-containing protein</fullName>
    </submittedName>
</protein>
<keyword evidence="1" id="KW-0472">Membrane</keyword>
<keyword evidence="4" id="KW-1185">Reference proteome</keyword>
<accession>A0ABV8DKB1</accession>
<keyword evidence="1" id="KW-0812">Transmembrane</keyword>
<organism evidence="3 4">
    <name type="scientific">Nocardia jiangsuensis</name>
    <dbReference type="NCBI Taxonomy" id="1691563"/>
    <lineage>
        <taxon>Bacteria</taxon>
        <taxon>Bacillati</taxon>
        <taxon>Actinomycetota</taxon>
        <taxon>Actinomycetes</taxon>
        <taxon>Mycobacteriales</taxon>
        <taxon>Nocardiaceae</taxon>
        <taxon>Nocardia</taxon>
    </lineage>
</organism>
<dbReference type="RefSeq" id="WP_378610255.1">
    <property type="nucleotide sequence ID" value="NZ_JBHSAX010000002.1"/>
</dbReference>
<gene>
    <name evidence="3" type="ORF">ACFO0B_00585</name>
</gene>
<evidence type="ECO:0000256" key="1">
    <source>
        <dbReference type="SAM" id="Phobius"/>
    </source>
</evidence>
<evidence type="ECO:0000259" key="2">
    <source>
        <dbReference type="SMART" id="SM00858"/>
    </source>
</evidence>
<feature type="domain" description="SAF" evidence="2">
    <location>
        <begin position="61"/>
        <end position="123"/>
    </location>
</feature>
<evidence type="ECO:0000313" key="4">
    <source>
        <dbReference type="Proteomes" id="UP001595696"/>
    </source>
</evidence>
<dbReference type="EMBL" id="JBHSAX010000002">
    <property type="protein sequence ID" value="MFC3960480.1"/>
    <property type="molecule type" value="Genomic_DNA"/>
</dbReference>
<dbReference type="CDD" id="cd11614">
    <property type="entry name" value="SAF_CpaB_FlgA_like"/>
    <property type="match status" value="1"/>
</dbReference>
<proteinExistence type="predicted"/>
<dbReference type="Proteomes" id="UP001595696">
    <property type="component" value="Unassembled WGS sequence"/>
</dbReference>
<dbReference type="Pfam" id="PF08666">
    <property type="entry name" value="SAF"/>
    <property type="match status" value="1"/>
</dbReference>
<dbReference type="Gene3D" id="3.90.1210.10">
    <property type="entry name" value="Antifreeze-like/N-acetylneuraminic acid synthase C-terminal domain"/>
    <property type="match status" value="1"/>
</dbReference>
<comment type="caution">
    <text evidence="3">The sequence shown here is derived from an EMBL/GenBank/DDBJ whole genome shotgun (WGS) entry which is preliminary data.</text>
</comment>
<evidence type="ECO:0000313" key="3">
    <source>
        <dbReference type="EMBL" id="MFC3960480.1"/>
    </source>
</evidence>
<dbReference type="InterPro" id="IPR013974">
    <property type="entry name" value="SAF"/>
</dbReference>
<name>A0ABV8DKB1_9NOCA</name>